<comment type="caution">
    <text evidence="7">The sequence shown here is derived from an EMBL/GenBank/DDBJ whole genome shotgun (WGS) entry which is preliminary data.</text>
</comment>
<dbReference type="InterPro" id="IPR009056">
    <property type="entry name" value="Cyt_c-like_dom"/>
</dbReference>
<feature type="signal peptide" evidence="5">
    <location>
        <begin position="1"/>
        <end position="30"/>
    </location>
</feature>
<dbReference type="Gene3D" id="1.10.760.10">
    <property type="entry name" value="Cytochrome c-like domain"/>
    <property type="match status" value="1"/>
</dbReference>
<evidence type="ECO:0000256" key="2">
    <source>
        <dbReference type="ARBA" id="ARBA00022723"/>
    </source>
</evidence>
<keyword evidence="2 4" id="KW-0479">Metal-binding</keyword>
<protein>
    <submittedName>
        <fullName evidence="7">Mono/diheme cytochrome c family protein</fullName>
    </submittedName>
</protein>
<organism evidence="7 8">
    <name type="scientific">Azoarcus indigens</name>
    <dbReference type="NCBI Taxonomy" id="29545"/>
    <lineage>
        <taxon>Bacteria</taxon>
        <taxon>Pseudomonadati</taxon>
        <taxon>Pseudomonadota</taxon>
        <taxon>Betaproteobacteria</taxon>
        <taxon>Rhodocyclales</taxon>
        <taxon>Zoogloeaceae</taxon>
        <taxon>Azoarcus</taxon>
    </lineage>
</organism>
<keyword evidence="3 4" id="KW-0408">Iron</keyword>
<evidence type="ECO:0000313" key="8">
    <source>
        <dbReference type="Proteomes" id="UP000295129"/>
    </source>
</evidence>
<keyword evidence="5" id="KW-0732">Signal</keyword>
<reference evidence="7 8" key="1">
    <citation type="submission" date="2019-03" db="EMBL/GenBank/DDBJ databases">
        <title>Genomic Encyclopedia of Type Strains, Phase IV (KMG-IV): sequencing the most valuable type-strain genomes for metagenomic binning, comparative biology and taxonomic classification.</title>
        <authorList>
            <person name="Goeker M."/>
        </authorList>
    </citation>
    <scope>NUCLEOTIDE SEQUENCE [LARGE SCALE GENOMIC DNA]</scope>
    <source>
        <strain evidence="7 8">DSM 12121</strain>
    </source>
</reference>
<feature type="domain" description="Cytochrome c" evidence="6">
    <location>
        <begin position="29"/>
        <end position="122"/>
    </location>
</feature>
<dbReference type="GO" id="GO:0046872">
    <property type="term" value="F:metal ion binding"/>
    <property type="evidence" value="ECO:0007669"/>
    <property type="project" value="UniProtKB-KW"/>
</dbReference>
<accession>A0A4R6ED29</accession>
<gene>
    <name evidence="7" type="ORF">C7389_10231</name>
</gene>
<feature type="chain" id="PRO_5020920038" evidence="5">
    <location>
        <begin position="31"/>
        <end position="164"/>
    </location>
</feature>
<dbReference type="GO" id="GO:0020037">
    <property type="term" value="F:heme binding"/>
    <property type="evidence" value="ECO:0007669"/>
    <property type="project" value="InterPro"/>
</dbReference>
<dbReference type="Proteomes" id="UP000295129">
    <property type="component" value="Unassembled WGS sequence"/>
</dbReference>
<proteinExistence type="predicted"/>
<dbReference type="SUPFAM" id="SSF46626">
    <property type="entry name" value="Cytochrome c"/>
    <property type="match status" value="1"/>
</dbReference>
<sequence length="164" mass="16711">MRKRGSKRCGIAAALSLSALLVAGAGGAQAAEEGEALFNQHCAVCHQPGGVGAPGLAPALASLLGKRVSAPGGREYLPRVLLGGLSGAIVAGGEKFNGMMLPFPQLHDEQLAALSHYLLGTLNKDTLAADFAPLTAADFAAWRGKPASSAENRKLRTQLDAAGQ</sequence>
<keyword evidence="1 4" id="KW-0349">Heme</keyword>
<dbReference type="RefSeq" id="WP_162851646.1">
    <property type="nucleotide sequence ID" value="NZ_SNVV01000002.1"/>
</dbReference>
<dbReference type="AlphaFoldDB" id="A0A4R6ED29"/>
<dbReference type="Pfam" id="PF00034">
    <property type="entry name" value="Cytochrom_C"/>
    <property type="match status" value="1"/>
</dbReference>
<evidence type="ECO:0000256" key="4">
    <source>
        <dbReference type="PROSITE-ProRule" id="PRU00433"/>
    </source>
</evidence>
<keyword evidence="8" id="KW-1185">Reference proteome</keyword>
<evidence type="ECO:0000259" key="6">
    <source>
        <dbReference type="PROSITE" id="PS51007"/>
    </source>
</evidence>
<dbReference type="EMBL" id="SNVV01000002">
    <property type="protein sequence ID" value="TDN56096.1"/>
    <property type="molecule type" value="Genomic_DNA"/>
</dbReference>
<evidence type="ECO:0000256" key="5">
    <source>
        <dbReference type="SAM" id="SignalP"/>
    </source>
</evidence>
<dbReference type="PROSITE" id="PS51007">
    <property type="entry name" value="CYTC"/>
    <property type="match status" value="1"/>
</dbReference>
<evidence type="ECO:0000313" key="7">
    <source>
        <dbReference type="EMBL" id="TDN56096.1"/>
    </source>
</evidence>
<dbReference type="GO" id="GO:0009055">
    <property type="term" value="F:electron transfer activity"/>
    <property type="evidence" value="ECO:0007669"/>
    <property type="project" value="InterPro"/>
</dbReference>
<evidence type="ECO:0000256" key="3">
    <source>
        <dbReference type="ARBA" id="ARBA00023004"/>
    </source>
</evidence>
<name>A0A4R6ED29_9RHOO</name>
<dbReference type="InterPro" id="IPR036909">
    <property type="entry name" value="Cyt_c-like_dom_sf"/>
</dbReference>
<evidence type="ECO:0000256" key="1">
    <source>
        <dbReference type="ARBA" id="ARBA00022617"/>
    </source>
</evidence>